<comment type="catalytic activity">
    <reaction evidence="9">
        <text>pyridoxamine 5'-phosphate + O2 + H2O = pyridoxal 5'-phosphate + H2O2 + NH4(+)</text>
        <dbReference type="Rhea" id="RHEA:15817"/>
        <dbReference type="ChEBI" id="CHEBI:15377"/>
        <dbReference type="ChEBI" id="CHEBI:15379"/>
        <dbReference type="ChEBI" id="CHEBI:16240"/>
        <dbReference type="ChEBI" id="CHEBI:28938"/>
        <dbReference type="ChEBI" id="CHEBI:58451"/>
        <dbReference type="ChEBI" id="CHEBI:597326"/>
        <dbReference type="EC" id="1.4.3.5"/>
    </reaction>
</comment>
<comment type="subunit">
    <text evidence="4 9">Homodimer.</text>
</comment>
<reference evidence="14 15" key="1">
    <citation type="submission" date="2018-04" db="EMBL/GenBank/DDBJ databases">
        <title>Genomic Encyclopedia of Archaeal and Bacterial Type Strains, Phase II (KMG-II): from individual species to whole genera.</title>
        <authorList>
            <person name="Goeker M."/>
        </authorList>
    </citation>
    <scope>NUCLEOTIDE SEQUENCE [LARGE SCALE GENOMIC DNA]</scope>
    <source>
        <strain evidence="14 15">DSM 26809</strain>
    </source>
</reference>
<organism evidence="14 15">
    <name type="scientific">Mucilaginibacter yixingensis</name>
    <dbReference type="NCBI Taxonomy" id="1295612"/>
    <lineage>
        <taxon>Bacteria</taxon>
        <taxon>Pseudomonadati</taxon>
        <taxon>Bacteroidota</taxon>
        <taxon>Sphingobacteriia</taxon>
        <taxon>Sphingobacteriales</taxon>
        <taxon>Sphingobacteriaceae</taxon>
        <taxon>Mucilaginibacter</taxon>
    </lineage>
</organism>
<feature type="binding site" evidence="9 10">
    <location>
        <begin position="197"/>
        <end position="199"/>
    </location>
    <ligand>
        <name>substrate</name>
    </ligand>
</feature>
<dbReference type="SUPFAM" id="SSF50475">
    <property type="entry name" value="FMN-binding split barrel"/>
    <property type="match status" value="1"/>
</dbReference>
<evidence type="ECO:0000256" key="4">
    <source>
        <dbReference type="ARBA" id="ARBA00011738"/>
    </source>
</evidence>
<sequence>MFAQMNEQDIQKLRQDYQSSSLLEADVAANPIDQFNKWFNQAIAAGVHEPNAMTLATATTDGRPSARVVLLKGFNNEGFVFYTNYLSRKGKELAKNPLGALVFFWGDVERQVRIEGTIEKVSKEKSEAYFHTRPFGSQIGAVVSPQSREIEGREELEQHWQEVEKELEGQTVPKPSHWGGYVLKPRHIEFWQGRTSRLHDRIVYKKVDNKNWKIVRLAP</sequence>
<dbReference type="Pfam" id="PF01243">
    <property type="entry name" value="PNPOx_N"/>
    <property type="match status" value="1"/>
</dbReference>
<dbReference type="PANTHER" id="PTHR10851:SF0">
    <property type="entry name" value="PYRIDOXINE-5'-PHOSPHATE OXIDASE"/>
    <property type="match status" value="1"/>
</dbReference>
<dbReference type="EC" id="1.4.3.5" evidence="9"/>
<evidence type="ECO:0000256" key="3">
    <source>
        <dbReference type="ARBA" id="ARBA00007301"/>
    </source>
</evidence>
<dbReference type="InterPro" id="IPR011576">
    <property type="entry name" value="Pyridox_Oxase_N"/>
</dbReference>
<evidence type="ECO:0000256" key="7">
    <source>
        <dbReference type="ARBA" id="ARBA00023002"/>
    </source>
</evidence>
<evidence type="ECO:0000256" key="2">
    <source>
        <dbReference type="ARBA" id="ARBA00005037"/>
    </source>
</evidence>
<evidence type="ECO:0000256" key="9">
    <source>
        <dbReference type="HAMAP-Rule" id="MF_01629"/>
    </source>
</evidence>
<dbReference type="NCBIfam" id="TIGR00558">
    <property type="entry name" value="pdxH"/>
    <property type="match status" value="1"/>
</dbReference>
<evidence type="ECO:0000313" key="15">
    <source>
        <dbReference type="Proteomes" id="UP000244168"/>
    </source>
</evidence>
<comment type="cofactor">
    <cofactor evidence="9 11">
        <name>FMN</name>
        <dbReference type="ChEBI" id="CHEBI:58210"/>
    </cofactor>
    <text evidence="9 11">Binds 1 FMN per subunit.</text>
</comment>
<feature type="binding site" evidence="9 10">
    <location>
        <position position="133"/>
    </location>
    <ligand>
        <name>substrate</name>
    </ligand>
</feature>
<feature type="binding site" evidence="9 11">
    <location>
        <position position="111"/>
    </location>
    <ligand>
        <name>FMN</name>
        <dbReference type="ChEBI" id="CHEBI:58210"/>
    </ligand>
</feature>
<dbReference type="GO" id="GO:0008615">
    <property type="term" value="P:pyridoxine biosynthetic process"/>
    <property type="evidence" value="ECO:0007669"/>
    <property type="project" value="UniProtKB-UniRule"/>
</dbReference>
<comment type="caution">
    <text evidence="14">The sequence shown here is derived from an EMBL/GenBank/DDBJ whole genome shotgun (WGS) entry which is preliminary data.</text>
</comment>
<feature type="binding site" evidence="9 10">
    <location>
        <position position="137"/>
    </location>
    <ligand>
        <name>substrate</name>
    </ligand>
</feature>
<evidence type="ECO:0000259" key="12">
    <source>
        <dbReference type="Pfam" id="PF01243"/>
    </source>
</evidence>
<feature type="binding site" evidence="9 11">
    <location>
        <position position="191"/>
    </location>
    <ligand>
        <name>FMN</name>
        <dbReference type="ChEBI" id="CHEBI:58210"/>
    </ligand>
</feature>
<dbReference type="Gene3D" id="2.30.110.10">
    <property type="entry name" value="Electron Transport, Fmn-binding Protein, Chain A"/>
    <property type="match status" value="1"/>
</dbReference>
<dbReference type="AlphaFoldDB" id="A0A2T5JA17"/>
<comment type="pathway">
    <text evidence="1 9">Cofactor metabolism; pyridoxal 5'-phosphate salvage; pyridoxal 5'-phosphate from pyridoxamine 5'-phosphate: step 1/1.</text>
</comment>
<dbReference type="InterPro" id="IPR019576">
    <property type="entry name" value="Pyridoxamine_oxidase_dimer_C"/>
</dbReference>
<evidence type="ECO:0000256" key="6">
    <source>
        <dbReference type="ARBA" id="ARBA00022643"/>
    </source>
</evidence>
<dbReference type="PANTHER" id="PTHR10851">
    <property type="entry name" value="PYRIDOXINE-5-PHOSPHATE OXIDASE"/>
    <property type="match status" value="1"/>
</dbReference>
<comment type="catalytic activity">
    <reaction evidence="9">
        <text>pyridoxine 5'-phosphate + O2 = pyridoxal 5'-phosphate + H2O2</text>
        <dbReference type="Rhea" id="RHEA:15149"/>
        <dbReference type="ChEBI" id="CHEBI:15379"/>
        <dbReference type="ChEBI" id="CHEBI:16240"/>
        <dbReference type="ChEBI" id="CHEBI:58589"/>
        <dbReference type="ChEBI" id="CHEBI:597326"/>
        <dbReference type="EC" id="1.4.3.5"/>
    </reaction>
</comment>
<keyword evidence="7 9" id="KW-0560">Oxidoreductase</keyword>
<feature type="binding site" evidence="9 11">
    <location>
        <begin position="67"/>
        <end position="72"/>
    </location>
    <ligand>
        <name>FMN</name>
        <dbReference type="ChEBI" id="CHEBI:58210"/>
    </ligand>
</feature>
<dbReference type="Pfam" id="PF10590">
    <property type="entry name" value="PNP_phzG_C"/>
    <property type="match status" value="1"/>
</dbReference>
<gene>
    <name evidence="9" type="primary">pdxH</name>
    <name evidence="14" type="ORF">C8P68_104415</name>
</gene>
<keyword evidence="5 9" id="KW-0285">Flavoprotein</keyword>
<dbReference type="UniPathway" id="UPA01068">
    <property type="reaction ID" value="UER00304"/>
</dbReference>
<evidence type="ECO:0000256" key="10">
    <source>
        <dbReference type="PIRSR" id="PIRSR000190-1"/>
    </source>
</evidence>
<evidence type="ECO:0000313" key="14">
    <source>
        <dbReference type="EMBL" id="PTQ96921.1"/>
    </source>
</evidence>
<dbReference type="PIRSF" id="PIRSF000190">
    <property type="entry name" value="Pyd_amn-ph_oxd"/>
    <property type="match status" value="1"/>
</dbReference>
<dbReference type="Proteomes" id="UP000244168">
    <property type="component" value="Unassembled WGS sequence"/>
</dbReference>
<dbReference type="GO" id="GO:0004733">
    <property type="term" value="F:pyridoxamine phosphate oxidase activity"/>
    <property type="evidence" value="ECO:0007669"/>
    <property type="project" value="UniProtKB-UniRule"/>
</dbReference>
<feature type="domain" description="Pyridoxamine 5'-phosphate oxidase N-terminal" evidence="12">
    <location>
        <begin position="40"/>
        <end position="164"/>
    </location>
</feature>
<evidence type="ECO:0000256" key="11">
    <source>
        <dbReference type="PIRSR" id="PIRSR000190-2"/>
    </source>
</evidence>
<dbReference type="FunFam" id="2.30.110.10:FF:000005">
    <property type="entry name" value="NAD(P)H-hydrate epimerase"/>
    <property type="match status" value="1"/>
</dbReference>
<dbReference type="InterPro" id="IPR019740">
    <property type="entry name" value="Pyridox_Oxase_CS"/>
</dbReference>
<evidence type="ECO:0000256" key="8">
    <source>
        <dbReference type="ARBA" id="ARBA00023096"/>
    </source>
</evidence>
<dbReference type="InterPro" id="IPR000659">
    <property type="entry name" value="Pyridox_Oxase"/>
</dbReference>
<feature type="binding site" evidence="9 11">
    <location>
        <position position="201"/>
    </location>
    <ligand>
        <name>FMN</name>
        <dbReference type="ChEBI" id="CHEBI:58210"/>
    </ligand>
</feature>
<dbReference type="HAMAP" id="MF_01629">
    <property type="entry name" value="PdxH"/>
    <property type="match status" value="1"/>
</dbReference>
<feature type="binding site" evidence="9 10">
    <location>
        <position position="129"/>
    </location>
    <ligand>
        <name>substrate</name>
    </ligand>
</feature>
<evidence type="ECO:0000256" key="5">
    <source>
        <dbReference type="ARBA" id="ARBA00022630"/>
    </source>
</evidence>
<feature type="binding site" evidence="9 11">
    <location>
        <position position="88"/>
    </location>
    <ligand>
        <name>FMN</name>
        <dbReference type="ChEBI" id="CHEBI:58210"/>
    </ligand>
</feature>
<protein>
    <recommendedName>
        <fullName evidence="9">Pyridoxine/pyridoxamine 5'-phosphate oxidase</fullName>
        <ecNumber evidence="9">1.4.3.5</ecNumber>
    </recommendedName>
    <alternativeName>
        <fullName evidence="9">PNP/PMP oxidase</fullName>
        <shortName evidence="9">PNPOx</shortName>
    </alternativeName>
    <alternativeName>
        <fullName evidence="9">Pyridoxal 5'-phosphate synthase</fullName>
    </alternativeName>
</protein>
<feature type="binding site" evidence="9 11">
    <location>
        <begin position="146"/>
        <end position="147"/>
    </location>
    <ligand>
        <name>FMN</name>
        <dbReference type="ChEBI" id="CHEBI:58210"/>
    </ligand>
</feature>
<comment type="function">
    <text evidence="9">Catalyzes the oxidation of either pyridoxine 5'-phosphate (PNP) or pyridoxamine 5'-phosphate (PMP) into pyridoxal 5'-phosphate (PLP).</text>
</comment>
<accession>A0A2T5JA17</accession>
<evidence type="ECO:0000259" key="13">
    <source>
        <dbReference type="Pfam" id="PF10590"/>
    </source>
</evidence>
<feature type="domain" description="Pyridoxine 5'-phosphate oxidase dimerisation C-terminal" evidence="13">
    <location>
        <begin position="178"/>
        <end position="219"/>
    </location>
</feature>
<feature type="binding site" evidence="10">
    <location>
        <begin position="14"/>
        <end position="17"/>
    </location>
    <ligand>
        <name>substrate</name>
    </ligand>
</feature>
<keyword evidence="15" id="KW-1185">Reference proteome</keyword>
<comment type="similarity">
    <text evidence="3 9">Belongs to the pyridoxamine 5'-phosphate oxidase family.</text>
</comment>
<dbReference type="EMBL" id="QAOQ01000004">
    <property type="protein sequence ID" value="PTQ96921.1"/>
    <property type="molecule type" value="Genomic_DNA"/>
</dbReference>
<dbReference type="PROSITE" id="PS01064">
    <property type="entry name" value="PYRIDOX_OXIDASE"/>
    <property type="match status" value="1"/>
</dbReference>
<keyword evidence="6 9" id="KW-0288">FMN</keyword>
<keyword evidence="8 9" id="KW-0664">Pyridoxine biosynthesis</keyword>
<feature type="binding site" evidence="9 11">
    <location>
        <begin position="82"/>
        <end position="83"/>
    </location>
    <ligand>
        <name>FMN</name>
        <dbReference type="ChEBI" id="CHEBI:58210"/>
    </ligand>
</feature>
<dbReference type="GO" id="GO:0010181">
    <property type="term" value="F:FMN binding"/>
    <property type="evidence" value="ECO:0007669"/>
    <property type="project" value="UniProtKB-UniRule"/>
</dbReference>
<feature type="binding site" evidence="9 11">
    <location>
        <position position="89"/>
    </location>
    <ligand>
        <name>FMN</name>
        <dbReference type="ChEBI" id="CHEBI:58210"/>
    </ligand>
</feature>
<name>A0A2T5JA17_9SPHI</name>
<dbReference type="NCBIfam" id="NF004231">
    <property type="entry name" value="PRK05679.1"/>
    <property type="match status" value="1"/>
</dbReference>
<dbReference type="InterPro" id="IPR012349">
    <property type="entry name" value="Split_barrel_FMN-bd"/>
</dbReference>
<proteinExistence type="inferred from homology"/>
<feature type="binding site" evidence="9 10">
    <location>
        <position position="72"/>
    </location>
    <ligand>
        <name>substrate</name>
    </ligand>
</feature>
<comment type="pathway">
    <text evidence="2 9">Cofactor metabolism; pyridoxal 5'-phosphate salvage; pyridoxal 5'-phosphate from pyridoxine 5'-phosphate: step 1/1.</text>
</comment>
<evidence type="ECO:0000256" key="1">
    <source>
        <dbReference type="ARBA" id="ARBA00004738"/>
    </source>
</evidence>